<keyword evidence="2" id="KW-0238">DNA-binding</keyword>
<dbReference type="Pfam" id="PF12833">
    <property type="entry name" value="HTH_18"/>
    <property type="match status" value="1"/>
</dbReference>
<sequence length="286" mass="33390">MNFSYKNNKKGSELRLVLEEAHFDRIFYGKDLKDKLLTIAWNRGPAQQVTIDGVAYTFGEHTILPLMVNQSFEFASPADITAWQFNREFYCIVDHDKEVSCAGFLFYGSAEQLFIALDQKDEEKLALLLRVFLDEFETDDNIQGDMLQMLLKRLIIILTRLARGQFVTGQPLTEDKMDIVRKYNMLVENHYKKEHRVSFYAEKLHRSPKTLANLFAIYNRKSPLMVIRERVLLESKRLLMYTDKSAKEIAYELGFEDAAYFSKFFKQNAGQSPSDFRNSKDPLTRN</sequence>
<dbReference type="PROSITE" id="PS01124">
    <property type="entry name" value="HTH_ARAC_FAMILY_2"/>
    <property type="match status" value="1"/>
</dbReference>
<dbReference type="EMBL" id="JAGHKP010000002">
    <property type="protein sequence ID" value="MBO9152813.1"/>
    <property type="molecule type" value="Genomic_DNA"/>
</dbReference>
<evidence type="ECO:0000256" key="3">
    <source>
        <dbReference type="ARBA" id="ARBA00023163"/>
    </source>
</evidence>
<evidence type="ECO:0000256" key="2">
    <source>
        <dbReference type="ARBA" id="ARBA00023125"/>
    </source>
</evidence>
<proteinExistence type="predicted"/>
<organism evidence="5 6">
    <name type="scientific">Chitinophaga chungangae</name>
    <dbReference type="NCBI Taxonomy" id="2821488"/>
    <lineage>
        <taxon>Bacteria</taxon>
        <taxon>Pseudomonadati</taxon>
        <taxon>Bacteroidota</taxon>
        <taxon>Chitinophagia</taxon>
        <taxon>Chitinophagales</taxon>
        <taxon>Chitinophagaceae</taxon>
        <taxon>Chitinophaga</taxon>
    </lineage>
</organism>
<dbReference type="InterPro" id="IPR018060">
    <property type="entry name" value="HTH_AraC"/>
</dbReference>
<keyword evidence="6" id="KW-1185">Reference proteome</keyword>
<evidence type="ECO:0000313" key="5">
    <source>
        <dbReference type="EMBL" id="MBO9152813.1"/>
    </source>
</evidence>
<dbReference type="SUPFAM" id="SSF46689">
    <property type="entry name" value="Homeodomain-like"/>
    <property type="match status" value="1"/>
</dbReference>
<keyword evidence="1" id="KW-0805">Transcription regulation</keyword>
<evidence type="ECO:0000256" key="1">
    <source>
        <dbReference type="ARBA" id="ARBA00023015"/>
    </source>
</evidence>
<dbReference type="SMART" id="SM00342">
    <property type="entry name" value="HTH_ARAC"/>
    <property type="match status" value="1"/>
</dbReference>
<dbReference type="PANTHER" id="PTHR43280:SF32">
    <property type="entry name" value="TRANSCRIPTIONAL REGULATORY PROTEIN"/>
    <property type="match status" value="1"/>
</dbReference>
<dbReference type="Gene3D" id="1.10.10.60">
    <property type="entry name" value="Homeodomain-like"/>
    <property type="match status" value="1"/>
</dbReference>
<dbReference type="PANTHER" id="PTHR43280">
    <property type="entry name" value="ARAC-FAMILY TRANSCRIPTIONAL REGULATOR"/>
    <property type="match status" value="1"/>
</dbReference>
<evidence type="ECO:0000313" key="6">
    <source>
        <dbReference type="Proteomes" id="UP000679126"/>
    </source>
</evidence>
<comment type="caution">
    <text evidence="5">The sequence shown here is derived from an EMBL/GenBank/DDBJ whole genome shotgun (WGS) entry which is preliminary data.</text>
</comment>
<protein>
    <submittedName>
        <fullName evidence="5">Helix-turn-helix domain-containing protein</fullName>
    </submittedName>
</protein>
<name>A0ABS3YEU1_9BACT</name>
<evidence type="ECO:0000259" key="4">
    <source>
        <dbReference type="PROSITE" id="PS01124"/>
    </source>
</evidence>
<dbReference type="RefSeq" id="WP_209145792.1">
    <property type="nucleotide sequence ID" value="NZ_JAGHKP010000002.1"/>
</dbReference>
<keyword evidence="3" id="KW-0804">Transcription</keyword>
<dbReference type="Proteomes" id="UP000679126">
    <property type="component" value="Unassembled WGS sequence"/>
</dbReference>
<dbReference type="InterPro" id="IPR009057">
    <property type="entry name" value="Homeodomain-like_sf"/>
</dbReference>
<dbReference type="PRINTS" id="PR00032">
    <property type="entry name" value="HTHARAC"/>
</dbReference>
<feature type="domain" description="HTH araC/xylS-type" evidence="4">
    <location>
        <begin position="181"/>
        <end position="279"/>
    </location>
</feature>
<dbReference type="InterPro" id="IPR020449">
    <property type="entry name" value="Tscrpt_reg_AraC-type_HTH"/>
</dbReference>
<reference evidence="6" key="1">
    <citation type="submission" date="2021-03" db="EMBL/GenBank/DDBJ databases">
        <title>Assistant Professor.</title>
        <authorList>
            <person name="Huq M.A."/>
        </authorList>
    </citation>
    <scope>NUCLEOTIDE SEQUENCE [LARGE SCALE GENOMIC DNA]</scope>
    <source>
        <strain evidence="6">MAH-28</strain>
    </source>
</reference>
<gene>
    <name evidence="5" type="ORF">J7I43_11360</name>
</gene>
<accession>A0ABS3YEU1</accession>